<dbReference type="AlphaFoldDB" id="A0AAV1I523"/>
<evidence type="ECO:0000313" key="1">
    <source>
        <dbReference type="EMBL" id="CAK0780332.1"/>
    </source>
</evidence>
<gene>
    <name evidence="1" type="ORF">CVIRNUC_005015</name>
</gene>
<comment type="caution">
    <text evidence="1">The sequence shown here is derived from an EMBL/GenBank/DDBJ whole genome shotgun (WGS) entry which is preliminary data.</text>
</comment>
<keyword evidence="2" id="KW-1185">Reference proteome</keyword>
<dbReference type="EMBL" id="CAUYUE010000006">
    <property type="protein sequence ID" value="CAK0780332.1"/>
    <property type="molecule type" value="Genomic_DNA"/>
</dbReference>
<accession>A0AAV1I523</accession>
<sequence>MAFGVVSWIDSHEPLQSATPATRLVCHLFLRPYAAPSDCKESLLYQSELKTSMADLEEDLPAQASARFWTLGAAYILQGAHPPLYAADRGFQRIHDRLYTATSTPMM</sequence>
<dbReference type="Proteomes" id="UP001314263">
    <property type="component" value="Unassembled WGS sequence"/>
</dbReference>
<organism evidence="1 2">
    <name type="scientific">Coccomyxa viridis</name>
    <dbReference type="NCBI Taxonomy" id="1274662"/>
    <lineage>
        <taxon>Eukaryota</taxon>
        <taxon>Viridiplantae</taxon>
        <taxon>Chlorophyta</taxon>
        <taxon>core chlorophytes</taxon>
        <taxon>Trebouxiophyceae</taxon>
        <taxon>Trebouxiophyceae incertae sedis</taxon>
        <taxon>Coccomyxaceae</taxon>
        <taxon>Coccomyxa</taxon>
    </lineage>
</organism>
<protein>
    <submittedName>
        <fullName evidence="1">Uncharacterized protein</fullName>
    </submittedName>
</protein>
<reference evidence="1 2" key="1">
    <citation type="submission" date="2023-10" db="EMBL/GenBank/DDBJ databases">
        <authorList>
            <person name="Maclean D."/>
            <person name="Macfadyen A."/>
        </authorList>
    </citation>
    <scope>NUCLEOTIDE SEQUENCE [LARGE SCALE GENOMIC DNA]</scope>
</reference>
<evidence type="ECO:0000313" key="2">
    <source>
        <dbReference type="Proteomes" id="UP001314263"/>
    </source>
</evidence>
<name>A0AAV1I523_9CHLO</name>
<proteinExistence type="predicted"/>